<dbReference type="Gene3D" id="3.40.50.300">
    <property type="entry name" value="P-loop containing nucleotide triphosphate hydrolases"/>
    <property type="match status" value="1"/>
</dbReference>
<dbReference type="AlphaFoldDB" id="E1ZDD6"/>
<dbReference type="GO" id="GO:0005524">
    <property type="term" value="F:ATP binding"/>
    <property type="evidence" value="ECO:0007669"/>
    <property type="project" value="InterPro"/>
</dbReference>
<dbReference type="SUPFAM" id="SSF52540">
    <property type="entry name" value="P-loop containing nucleoside triphosphate hydrolases"/>
    <property type="match status" value="1"/>
</dbReference>
<sequence length="263" mass="27497">MLWRRSDNVVFALLLGGAGLVSVGDGVECQVKGILQVLDDKEGPITKREYQEMLVPVGEALVGQVVDFLGRPYPLQTAAEPAVAAAGGNNGHAAQQKHAAAPIGADQLLPLLNGQPDMESREQINEPLMTGVKAFDILTPLGRGQAQQIVGPQGSGKTQLCIDAVIGQRGTGVRCVYAAVGASHEQLRRTVEQLRQHGCLEYTTVVAATGDRPLGEQYAATLTACSIGERVRDEGGHSLVVLNDVSVMVGGWGGRAAAALACS</sequence>
<evidence type="ECO:0000313" key="4">
    <source>
        <dbReference type="EMBL" id="EFN56205.1"/>
    </source>
</evidence>
<evidence type="ECO:0000256" key="2">
    <source>
        <dbReference type="SAM" id="SignalP"/>
    </source>
</evidence>
<dbReference type="InterPro" id="IPR027417">
    <property type="entry name" value="P-loop_NTPase"/>
</dbReference>
<organism evidence="5">
    <name type="scientific">Chlorella variabilis</name>
    <name type="common">Green alga</name>
    <dbReference type="NCBI Taxonomy" id="554065"/>
    <lineage>
        <taxon>Eukaryota</taxon>
        <taxon>Viridiplantae</taxon>
        <taxon>Chlorophyta</taxon>
        <taxon>core chlorophytes</taxon>
        <taxon>Trebouxiophyceae</taxon>
        <taxon>Chlorellales</taxon>
        <taxon>Chlorellaceae</taxon>
        <taxon>Chlorella clade</taxon>
        <taxon>Chlorella</taxon>
    </lineage>
</organism>
<dbReference type="Pfam" id="PF00006">
    <property type="entry name" value="ATP-synt_ab"/>
    <property type="match status" value="1"/>
</dbReference>
<evidence type="ECO:0000259" key="3">
    <source>
        <dbReference type="Pfam" id="PF00006"/>
    </source>
</evidence>
<feature type="domain" description="ATPase F1/V1/A1 complex alpha/beta subunit nucleotide-binding" evidence="3">
    <location>
        <begin position="131"/>
        <end position="246"/>
    </location>
</feature>
<dbReference type="STRING" id="554065.E1ZDD6"/>
<dbReference type="GO" id="GO:0046933">
    <property type="term" value="F:proton-transporting ATP synthase activity, rotational mechanism"/>
    <property type="evidence" value="ECO:0007669"/>
    <property type="project" value="InterPro"/>
</dbReference>
<dbReference type="InParanoid" id="E1ZDD6"/>
<accession>E1ZDD6</accession>
<dbReference type="EMBL" id="GL433842">
    <property type="protein sequence ID" value="EFN56205.1"/>
    <property type="molecule type" value="Genomic_DNA"/>
</dbReference>
<dbReference type="Proteomes" id="UP000008141">
    <property type="component" value="Unassembled WGS sequence"/>
</dbReference>
<feature type="chain" id="PRO_5003155838" description="ATPase F1/V1/A1 complex alpha/beta subunit nucleotide-binding domain-containing protein" evidence="2">
    <location>
        <begin position="27"/>
        <end position="263"/>
    </location>
</feature>
<dbReference type="KEGG" id="cvr:CHLNCDRAFT_35138"/>
<evidence type="ECO:0000256" key="1">
    <source>
        <dbReference type="ARBA" id="ARBA00008936"/>
    </source>
</evidence>
<dbReference type="OMA" id="QINEPLM"/>
<dbReference type="PANTHER" id="PTHR48082">
    <property type="entry name" value="ATP SYNTHASE SUBUNIT ALPHA, MITOCHONDRIAL"/>
    <property type="match status" value="1"/>
</dbReference>
<feature type="signal peptide" evidence="2">
    <location>
        <begin position="1"/>
        <end position="26"/>
    </location>
</feature>
<keyword evidence="2" id="KW-0732">Signal</keyword>
<dbReference type="GO" id="GO:0045259">
    <property type="term" value="C:proton-transporting ATP synthase complex"/>
    <property type="evidence" value="ECO:0007669"/>
    <property type="project" value="InterPro"/>
</dbReference>
<dbReference type="RefSeq" id="XP_005848307.1">
    <property type="nucleotide sequence ID" value="XM_005848245.1"/>
</dbReference>
<proteinExistence type="inferred from homology"/>
<protein>
    <recommendedName>
        <fullName evidence="3">ATPase F1/V1/A1 complex alpha/beta subunit nucleotide-binding domain-containing protein</fullName>
    </recommendedName>
</protein>
<reference evidence="4 5" key="1">
    <citation type="journal article" date="2010" name="Plant Cell">
        <title>The Chlorella variabilis NC64A genome reveals adaptation to photosymbiosis, coevolution with viruses, and cryptic sex.</title>
        <authorList>
            <person name="Blanc G."/>
            <person name="Duncan G."/>
            <person name="Agarkova I."/>
            <person name="Borodovsky M."/>
            <person name="Gurnon J."/>
            <person name="Kuo A."/>
            <person name="Lindquist E."/>
            <person name="Lucas S."/>
            <person name="Pangilinan J."/>
            <person name="Polle J."/>
            <person name="Salamov A."/>
            <person name="Terry A."/>
            <person name="Yamada T."/>
            <person name="Dunigan D.D."/>
            <person name="Grigoriev I.V."/>
            <person name="Claverie J.M."/>
            <person name="Van Etten J.L."/>
        </authorList>
    </citation>
    <scope>NUCLEOTIDE SEQUENCE [LARGE SCALE GENOMIC DNA]</scope>
    <source>
        <strain evidence="4 5">NC64A</strain>
    </source>
</reference>
<dbReference type="GeneID" id="17355660"/>
<dbReference type="eggNOG" id="KOG1353">
    <property type="taxonomic scope" value="Eukaryota"/>
</dbReference>
<keyword evidence="5" id="KW-1185">Reference proteome</keyword>
<gene>
    <name evidence="4" type="ORF">CHLNCDRAFT_35138</name>
</gene>
<dbReference type="InterPro" id="IPR005294">
    <property type="entry name" value="ATP_synth_F1_asu"/>
</dbReference>
<comment type="similarity">
    <text evidence="1">Belongs to the ATPase alpha/beta chains family.</text>
</comment>
<name>E1ZDD6_CHLVA</name>
<evidence type="ECO:0000313" key="5">
    <source>
        <dbReference type="Proteomes" id="UP000008141"/>
    </source>
</evidence>
<dbReference type="GO" id="GO:0043531">
    <property type="term" value="F:ADP binding"/>
    <property type="evidence" value="ECO:0007669"/>
    <property type="project" value="TreeGrafter"/>
</dbReference>
<dbReference type="InterPro" id="IPR000194">
    <property type="entry name" value="ATPase_F1/V1/A1_a/bsu_nucl-bd"/>
</dbReference>
<dbReference type="OrthoDB" id="30023at2759"/>
<dbReference type="PANTHER" id="PTHR48082:SF2">
    <property type="entry name" value="ATP SYNTHASE SUBUNIT ALPHA, MITOCHONDRIAL"/>
    <property type="match status" value="1"/>
</dbReference>